<gene>
    <name evidence="2" type="ORF">HPB52_006842</name>
</gene>
<reference evidence="2" key="1">
    <citation type="journal article" date="2020" name="Cell">
        <title>Large-Scale Comparative Analyses of Tick Genomes Elucidate Their Genetic Diversity and Vector Capacities.</title>
        <authorList>
            <consortium name="Tick Genome and Microbiome Consortium (TIGMIC)"/>
            <person name="Jia N."/>
            <person name="Wang J."/>
            <person name="Shi W."/>
            <person name="Du L."/>
            <person name="Sun Y."/>
            <person name="Zhan W."/>
            <person name="Jiang J.F."/>
            <person name="Wang Q."/>
            <person name="Zhang B."/>
            <person name="Ji P."/>
            <person name="Bell-Sakyi L."/>
            <person name="Cui X.M."/>
            <person name="Yuan T.T."/>
            <person name="Jiang B.G."/>
            <person name="Yang W.F."/>
            <person name="Lam T.T."/>
            <person name="Chang Q.C."/>
            <person name="Ding S.J."/>
            <person name="Wang X.J."/>
            <person name="Zhu J.G."/>
            <person name="Ruan X.D."/>
            <person name="Zhao L."/>
            <person name="Wei J.T."/>
            <person name="Ye R.Z."/>
            <person name="Que T.C."/>
            <person name="Du C.H."/>
            <person name="Zhou Y.H."/>
            <person name="Cheng J.X."/>
            <person name="Dai P.F."/>
            <person name="Guo W.B."/>
            <person name="Han X.H."/>
            <person name="Huang E.J."/>
            <person name="Li L.F."/>
            <person name="Wei W."/>
            <person name="Gao Y.C."/>
            <person name="Liu J.Z."/>
            <person name="Shao H.Z."/>
            <person name="Wang X."/>
            <person name="Wang C.C."/>
            <person name="Yang T.C."/>
            <person name="Huo Q.B."/>
            <person name="Li W."/>
            <person name="Chen H.Y."/>
            <person name="Chen S.E."/>
            <person name="Zhou L.G."/>
            <person name="Ni X.B."/>
            <person name="Tian J.H."/>
            <person name="Sheng Y."/>
            <person name="Liu T."/>
            <person name="Pan Y.S."/>
            <person name="Xia L.Y."/>
            <person name="Li J."/>
            <person name="Zhao F."/>
            <person name="Cao W.C."/>
        </authorList>
    </citation>
    <scope>NUCLEOTIDE SEQUENCE</scope>
    <source>
        <strain evidence="2">Rsan-2018</strain>
    </source>
</reference>
<evidence type="ECO:0000313" key="2">
    <source>
        <dbReference type="EMBL" id="KAH7943315.1"/>
    </source>
</evidence>
<keyword evidence="3" id="KW-1185">Reference proteome</keyword>
<evidence type="ECO:0000256" key="1">
    <source>
        <dbReference type="SAM" id="MobiDB-lite"/>
    </source>
</evidence>
<proteinExistence type="predicted"/>
<evidence type="ECO:0000313" key="3">
    <source>
        <dbReference type="Proteomes" id="UP000821837"/>
    </source>
</evidence>
<dbReference type="Proteomes" id="UP000821837">
    <property type="component" value="Unassembled WGS sequence"/>
</dbReference>
<name>A0A9D4SQE1_RHISA</name>
<reference evidence="2" key="2">
    <citation type="submission" date="2021-09" db="EMBL/GenBank/DDBJ databases">
        <authorList>
            <person name="Jia N."/>
            <person name="Wang J."/>
            <person name="Shi W."/>
            <person name="Du L."/>
            <person name="Sun Y."/>
            <person name="Zhan W."/>
            <person name="Jiang J."/>
            <person name="Wang Q."/>
            <person name="Zhang B."/>
            <person name="Ji P."/>
            <person name="Sakyi L.B."/>
            <person name="Cui X."/>
            <person name="Yuan T."/>
            <person name="Jiang B."/>
            <person name="Yang W."/>
            <person name="Lam T.T.-Y."/>
            <person name="Chang Q."/>
            <person name="Ding S."/>
            <person name="Wang X."/>
            <person name="Zhu J."/>
            <person name="Ruan X."/>
            <person name="Zhao L."/>
            <person name="Wei J."/>
            <person name="Que T."/>
            <person name="Du C."/>
            <person name="Cheng J."/>
            <person name="Dai P."/>
            <person name="Han X."/>
            <person name="Huang E."/>
            <person name="Gao Y."/>
            <person name="Liu J."/>
            <person name="Shao H."/>
            <person name="Ye R."/>
            <person name="Li L."/>
            <person name="Wei W."/>
            <person name="Wang X."/>
            <person name="Wang C."/>
            <person name="Huo Q."/>
            <person name="Li W."/>
            <person name="Guo W."/>
            <person name="Chen H."/>
            <person name="Chen S."/>
            <person name="Zhou L."/>
            <person name="Zhou L."/>
            <person name="Ni X."/>
            <person name="Tian J."/>
            <person name="Zhou Y."/>
            <person name="Sheng Y."/>
            <person name="Liu T."/>
            <person name="Pan Y."/>
            <person name="Xia L."/>
            <person name="Li J."/>
            <person name="Zhao F."/>
            <person name="Cao W."/>
        </authorList>
    </citation>
    <scope>NUCLEOTIDE SEQUENCE</scope>
    <source>
        <strain evidence="2">Rsan-2018</strain>
        <tissue evidence="2">Larvae</tissue>
    </source>
</reference>
<protein>
    <submittedName>
        <fullName evidence="2">Uncharacterized protein</fullName>
    </submittedName>
</protein>
<organism evidence="2 3">
    <name type="scientific">Rhipicephalus sanguineus</name>
    <name type="common">Brown dog tick</name>
    <name type="synonym">Ixodes sanguineus</name>
    <dbReference type="NCBI Taxonomy" id="34632"/>
    <lineage>
        <taxon>Eukaryota</taxon>
        <taxon>Metazoa</taxon>
        <taxon>Ecdysozoa</taxon>
        <taxon>Arthropoda</taxon>
        <taxon>Chelicerata</taxon>
        <taxon>Arachnida</taxon>
        <taxon>Acari</taxon>
        <taxon>Parasitiformes</taxon>
        <taxon>Ixodida</taxon>
        <taxon>Ixodoidea</taxon>
        <taxon>Ixodidae</taxon>
        <taxon>Rhipicephalinae</taxon>
        <taxon>Rhipicephalus</taxon>
        <taxon>Rhipicephalus</taxon>
    </lineage>
</organism>
<comment type="caution">
    <text evidence="2">The sequence shown here is derived from an EMBL/GenBank/DDBJ whole genome shotgun (WGS) entry which is preliminary data.</text>
</comment>
<feature type="region of interest" description="Disordered" evidence="1">
    <location>
        <begin position="1"/>
        <end position="72"/>
    </location>
</feature>
<accession>A0A9D4SQE1</accession>
<dbReference type="EMBL" id="JABSTV010001253">
    <property type="protein sequence ID" value="KAH7943315.1"/>
    <property type="molecule type" value="Genomic_DNA"/>
</dbReference>
<dbReference type="AlphaFoldDB" id="A0A9D4SQE1"/>
<sequence>MLQELLERLTPQQRDIPPQTPSREGEQPSPTAKAQRGRSKSRVGRSSSKKVTANSKTPPYTGAAPSQQKKRDFIKNGKCKHCATKGTLDHIILEGDSSPGAQWNINCREAWEALLRSEDPASQQQAISLAEGAAKSQDLFACLIASP</sequence>